<protein>
    <recommendedName>
        <fullName evidence="3">Glycosyltransferase 2-like domain-containing protein</fullName>
    </recommendedName>
</protein>
<proteinExistence type="predicted"/>
<dbReference type="AlphaFoldDB" id="A0A329TRM7"/>
<organism evidence="4 5">
    <name type="scientific">Faecalibacterium prausnitzii</name>
    <dbReference type="NCBI Taxonomy" id="853"/>
    <lineage>
        <taxon>Bacteria</taxon>
        <taxon>Bacillati</taxon>
        <taxon>Bacillota</taxon>
        <taxon>Clostridia</taxon>
        <taxon>Eubacteriales</taxon>
        <taxon>Oscillospiraceae</taxon>
        <taxon>Faecalibacterium</taxon>
    </lineage>
</organism>
<dbReference type="EMBL" id="PRKZ01000002">
    <property type="protein sequence ID" value="RAW51256.1"/>
    <property type="molecule type" value="Genomic_DNA"/>
</dbReference>
<gene>
    <name evidence="4" type="ORF">C4N25_04485</name>
</gene>
<dbReference type="Proteomes" id="UP000251634">
    <property type="component" value="Unassembled WGS sequence"/>
</dbReference>
<dbReference type="SUPFAM" id="SSF53448">
    <property type="entry name" value="Nucleotide-diphospho-sugar transferases"/>
    <property type="match status" value="1"/>
</dbReference>
<evidence type="ECO:0000259" key="3">
    <source>
        <dbReference type="Pfam" id="PF00535"/>
    </source>
</evidence>
<evidence type="ECO:0000256" key="1">
    <source>
        <dbReference type="ARBA" id="ARBA00022676"/>
    </source>
</evidence>
<keyword evidence="2" id="KW-0808">Transferase</keyword>
<reference evidence="4 5" key="1">
    <citation type="submission" date="2018-02" db="EMBL/GenBank/DDBJ databases">
        <title>Complete genome sequencing of Faecalibacterium prausnitzii strains isolated from the human gut.</title>
        <authorList>
            <person name="Fitzgerald B.C."/>
            <person name="Shkoporov A.N."/>
            <person name="Ross P.R."/>
            <person name="Hill C."/>
        </authorList>
    </citation>
    <scope>NUCLEOTIDE SEQUENCE [LARGE SCALE GENOMIC DNA]</scope>
    <source>
        <strain evidence="4 5">APC942/8-14-2</strain>
    </source>
</reference>
<dbReference type="InterPro" id="IPR001173">
    <property type="entry name" value="Glyco_trans_2-like"/>
</dbReference>
<dbReference type="GO" id="GO:0016757">
    <property type="term" value="F:glycosyltransferase activity"/>
    <property type="evidence" value="ECO:0007669"/>
    <property type="project" value="UniProtKB-KW"/>
</dbReference>
<dbReference type="Gene3D" id="3.90.550.10">
    <property type="entry name" value="Spore Coat Polysaccharide Biosynthesis Protein SpsA, Chain A"/>
    <property type="match status" value="1"/>
</dbReference>
<accession>A0A329TRM7</accession>
<dbReference type="PANTHER" id="PTHR22916">
    <property type="entry name" value="GLYCOSYLTRANSFERASE"/>
    <property type="match status" value="1"/>
</dbReference>
<evidence type="ECO:0000313" key="5">
    <source>
        <dbReference type="Proteomes" id="UP000251634"/>
    </source>
</evidence>
<dbReference type="PANTHER" id="PTHR22916:SF51">
    <property type="entry name" value="GLYCOSYLTRANSFERASE EPSH-RELATED"/>
    <property type="match status" value="1"/>
</dbReference>
<dbReference type="CDD" id="cd00761">
    <property type="entry name" value="Glyco_tranf_GTA_type"/>
    <property type="match status" value="1"/>
</dbReference>
<sequence length="325" mass="37735">MNKDCEIVSVIVPVYNVEKYLRRCVDSILNQTYQNIEIILVDDGSPDNCGAICDDYQNTDYRVKVIHKKNGGLSDARNVAISQTSGEYITFVDSDDWVSPYYVEHLYKAVSMWQADLGSSWFENVFDKQVPQSKSEMKLVKCECLTSKECLKKLLYQDGVETSAWGKIYKRELFKQLRYPVGKLYEDIPVTYQAIKTSNRIAVISNIDYYYFQRTDSIQYQQFNLKKLDGVFHCRQLMESVKWDYPELSSAAECRYFSTVCNILFQIHATEFEQQKSELWSEVKKYRKNVLLDNAGRKKARLAAILSFGGYNLLSKVYKKTQGRG</sequence>
<evidence type="ECO:0000256" key="2">
    <source>
        <dbReference type="ARBA" id="ARBA00022679"/>
    </source>
</evidence>
<dbReference type="InterPro" id="IPR029044">
    <property type="entry name" value="Nucleotide-diphossugar_trans"/>
</dbReference>
<keyword evidence="1" id="KW-0328">Glycosyltransferase</keyword>
<name>A0A329TRM7_9FIRM</name>
<dbReference type="RefSeq" id="WP_112115132.1">
    <property type="nucleotide sequence ID" value="NZ_PRKZ01000002.1"/>
</dbReference>
<evidence type="ECO:0000313" key="4">
    <source>
        <dbReference type="EMBL" id="RAW51256.1"/>
    </source>
</evidence>
<comment type="caution">
    <text evidence="4">The sequence shown here is derived from an EMBL/GenBank/DDBJ whole genome shotgun (WGS) entry which is preliminary data.</text>
</comment>
<dbReference type="Pfam" id="PF00535">
    <property type="entry name" value="Glycos_transf_2"/>
    <property type="match status" value="1"/>
</dbReference>
<feature type="domain" description="Glycosyltransferase 2-like" evidence="3">
    <location>
        <begin position="9"/>
        <end position="174"/>
    </location>
</feature>